<accession>K6WT34</accession>
<dbReference type="EMBL" id="BAHD01000017">
    <property type="protein sequence ID" value="GAB95252.1"/>
    <property type="molecule type" value="Genomic_DNA"/>
</dbReference>
<gene>
    <name evidence="1" type="ORF">KILIM_017_00980</name>
</gene>
<comment type="caution">
    <text evidence="1">The sequence shown here is derived from an EMBL/GenBank/DDBJ whole genome shotgun (WGS) entry which is preliminary data.</text>
</comment>
<name>K6WT34_9MICO</name>
<dbReference type="eggNOG" id="COG1518">
    <property type="taxonomic scope" value="Bacteria"/>
</dbReference>
<evidence type="ECO:0000313" key="2">
    <source>
        <dbReference type="Proteomes" id="UP000008366"/>
    </source>
</evidence>
<dbReference type="InterPro" id="IPR042211">
    <property type="entry name" value="CRISPR-assoc_Cas1_N"/>
</dbReference>
<keyword evidence="2" id="KW-1185">Reference proteome</keyword>
<sequence length="97" mass="10456">MKPTPGMAPPDLGQLVRAQDRLSFIYLERCTVHRDGNAVTATDERGIVHIPTATLGALLLGPGTRVTHQAMMLLAESGSTAVWVGERGVRYYAQVVP</sequence>
<evidence type="ECO:0000313" key="1">
    <source>
        <dbReference type="EMBL" id="GAB95252.1"/>
    </source>
</evidence>
<dbReference type="AlphaFoldDB" id="K6WT34"/>
<dbReference type="Gene3D" id="3.100.10.20">
    <property type="entry name" value="CRISPR-associated endonuclease Cas1, N-terminal domain"/>
    <property type="match status" value="1"/>
</dbReference>
<dbReference type="Proteomes" id="UP000008366">
    <property type="component" value="Unassembled WGS sequence"/>
</dbReference>
<reference evidence="1 2" key="1">
    <citation type="submission" date="2012-08" db="EMBL/GenBank/DDBJ databases">
        <title>Whole genome shotgun sequence of Kineosphaera limosa NBRC 100340.</title>
        <authorList>
            <person name="Yoshida I."/>
            <person name="Isaki S."/>
            <person name="Hosoyama A."/>
            <person name="Tsuchikane K."/>
            <person name="Katsumata H."/>
            <person name="Ando Y."/>
            <person name="Ohji S."/>
            <person name="Hamada M."/>
            <person name="Tamura T."/>
            <person name="Yamazoe A."/>
            <person name="Yamazaki S."/>
            <person name="Fujita N."/>
        </authorList>
    </citation>
    <scope>NUCLEOTIDE SEQUENCE [LARGE SCALE GENOMIC DNA]</scope>
    <source>
        <strain evidence="1 2">NBRC 100340</strain>
    </source>
</reference>
<proteinExistence type="predicted"/>
<dbReference type="STRING" id="1184609.KILIM_017_00980"/>
<organism evidence="1 2">
    <name type="scientific">Kineosphaera limosa NBRC 100340</name>
    <dbReference type="NCBI Taxonomy" id="1184609"/>
    <lineage>
        <taxon>Bacteria</taxon>
        <taxon>Bacillati</taxon>
        <taxon>Actinomycetota</taxon>
        <taxon>Actinomycetes</taxon>
        <taxon>Micrococcales</taxon>
        <taxon>Dermatophilaceae</taxon>
        <taxon>Kineosphaera</taxon>
    </lineage>
</organism>
<protein>
    <submittedName>
        <fullName evidence="1">Putative CRISPR-associated protein</fullName>
    </submittedName>
</protein>
<dbReference type="RefSeq" id="WP_006591784.1">
    <property type="nucleotide sequence ID" value="NZ_BAHD01000017.1"/>
</dbReference>